<dbReference type="Proteomes" id="UP000431901">
    <property type="component" value="Unassembled WGS sequence"/>
</dbReference>
<accession>A0A6I4WAX3</accession>
<dbReference type="OrthoDB" id="5516926at2"/>
<evidence type="ECO:0000313" key="3">
    <source>
        <dbReference type="Proteomes" id="UP000431901"/>
    </source>
</evidence>
<comment type="caution">
    <text evidence="2">The sequence shown here is derived from an EMBL/GenBank/DDBJ whole genome shotgun (WGS) entry which is preliminary data.</text>
</comment>
<proteinExistence type="predicted"/>
<dbReference type="EMBL" id="WUTW01000002">
    <property type="protein sequence ID" value="MXQ65435.1"/>
    <property type="molecule type" value="Genomic_DNA"/>
</dbReference>
<gene>
    <name evidence="2" type="ORF">GQ466_15490</name>
</gene>
<dbReference type="PANTHER" id="PTHR36456">
    <property type="entry name" value="UPF0232 PROTEIN SCO3875"/>
    <property type="match status" value="1"/>
</dbReference>
<feature type="compositionally biased region" description="Gly residues" evidence="1">
    <location>
        <begin position="18"/>
        <end position="27"/>
    </location>
</feature>
<dbReference type="AlphaFoldDB" id="A0A6I4WAX3"/>
<keyword evidence="3" id="KW-1185">Reference proteome</keyword>
<protein>
    <submittedName>
        <fullName evidence="2">DUF721 domain-containing protein</fullName>
    </submittedName>
</protein>
<evidence type="ECO:0000256" key="1">
    <source>
        <dbReference type="SAM" id="MobiDB-lite"/>
    </source>
</evidence>
<reference evidence="2 3" key="1">
    <citation type="submission" date="2019-12" db="EMBL/GenBank/DDBJ databases">
        <title>Nocardia macrotermitis sp. nov. and Nocardia aurantia sp. nov., isolated from the gut of the fungus growing-termite Macrotermes natalensis.</title>
        <authorList>
            <person name="Christine B."/>
            <person name="Rene B."/>
        </authorList>
    </citation>
    <scope>NUCLEOTIDE SEQUENCE [LARGE SCALE GENOMIC DNA]</scope>
    <source>
        <strain evidence="2 3">DSM 102126</strain>
    </source>
</reference>
<evidence type="ECO:0000313" key="2">
    <source>
        <dbReference type="EMBL" id="MXQ65435.1"/>
    </source>
</evidence>
<name>A0A6I4WAX3_9ACTN</name>
<dbReference type="InterPro" id="IPR007922">
    <property type="entry name" value="DciA-like"/>
</dbReference>
<feature type="region of interest" description="Disordered" evidence="1">
    <location>
        <begin position="1"/>
        <end position="71"/>
    </location>
</feature>
<dbReference type="PANTHER" id="PTHR36456:SF1">
    <property type="entry name" value="UPF0232 PROTEIN SCO3875"/>
    <property type="match status" value="1"/>
</dbReference>
<organism evidence="2 3">
    <name type="scientific">Actinomadura rayongensis</name>
    <dbReference type="NCBI Taxonomy" id="1429076"/>
    <lineage>
        <taxon>Bacteria</taxon>
        <taxon>Bacillati</taxon>
        <taxon>Actinomycetota</taxon>
        <taxon>Actinomycetes</taxon>
        <taxon>Streptosporangiales</taxon>
        <taxon>Thermomonosporaceae</taxon>
        <taxon>Actinomadura</taxon>
    </lineage>
</organism>
<sequence length="178" mass="18594">MPGPANPGDAASEDRGRASGGGAGVGKSGADLAREALAQAKADARKRGTLPGQGKKKARVPAVGRMPGRGGDPRRFGVAIRDLLADRGWEQRAAVGGVFGNWPGIVGPVLAEHTRPERFEDGELVIAADSPTWATQVRSLAAQLVRRLNQELGQGTVKRVKVVGPATGPRRTGGWRVR</sequence>
<dbReference type="Pfam" id="PF05258">
    <property type="entry name" value="DciA"/>
    <property type="match status" value="1"/>
</dbReference>